<keyword evidence="5" id="KW-0378">Hydrolase</keyword>
<evidence type="ECO:0000256" key="1">
    <source>
        <dbReference type="ARBA" id="ARBA00000798"/>
    </source>
</evidence>
<keyword evidence="6" id="KW-0106">Calcium</keyword>
<evidence type="ECO:0000256" key="3">
    <source>
        <dbReference type="ARBA" id="ARBA00022723"/>
    </source>
</evidence>
<evidence type="ECO:0000259" key="9">
    <source>
        <dbReference type="PROSITE" id="PS50035"/>
    </source>
</evidence>
<name>A0A443N766_9MAGN</name>
<dbReference type="STRING" id="337451.A0A443N766"/>
<dbReference type="InterPro" id="IPR035892">
    <property type="entry name" value="C2_domain_sf"/>
</dbReference>
<dbReference type="EC" id="3.1.4.4" evidence="2"/>
<proteinExistence type="predicted"/>
<dbReference type="GO" id="GO:0046872">
    <property type="term" value="F:metal ion binding"/>
    <property type="evidence" value="ECO:0007669"/>
    <property type="project" value="UniProtKB-KW"/>
</dbReference>
<evidence type="ECO:0000313" key="10">
    <source>
        <dbReference type="EMBL" id="RWR74350.1"/>
    </source>
</evidence>
<dbReference type="AlphaFoldDB" id="A0A443N766"/>
<dbReference type="OrthoDB" id="14911at2759"/>
<sequence length="706" mass="80560">MKELSKFLHGTLEASIFQSTMHTPSFSPFNCIFWGENPAFVTIKLNGTKVAETSHELGRVWNQTFLILCAHPLDSNITLTLKTRFSILGRIHIPAQRLVQEPKCYDGFFPLYTEKGKPQPRLKLRFSLCFKDAESDQCWGRGLGGFAGLKRGVSFPQRSNCRVTLYQDAHHRSSFQPPVYTDGRENHKPRKLWEDVYKAMDGAKYLIYIAGWSLNPKMVLVRDPETEIPHAKGITIGELLKRKAEEGVTVRIMLWDDETSLPIIKNKGVMRTHDEDAMDFFRHTKVVCRLCPRLHHKFPTLFAHHQKTITVDTQVIFSDLSNHGDIDEDIREVMSFVGGLDLCDGRYDTEEHSLFRTLNSESHVHDFYQINFDGASLHRGGPREPWHDAHACITGEAAWDVLANFEQRWTKQCHSSLLVSTSTIASLLEPSHPTVGPANDWNAQIFRSIDQISTRGLPYVEQDQHCGCKNLIPVEIAMKVVSKIRARERFAAYIVIPMWPEGVPESEPVQEILHWTRLTMAMMEKIDNNEFVPPCSPQHATHYWKAQRHRRFMVYVHSKLMIVDDEYILIGSANINQRSMDGGRDTEIAMGCYQPEFIGDKRSHGAVNAYRMSLWYEHTGCLEEIFQEAHSVDCVRRMLAIGEEMWSVYSGKDVVDMEGRHLVNYPISISVDGSVWDLVMGGGTFPDTNTLIKGKKSKLIPPVCTT</sequence>
<protein>
    <recommendedName>
        <fullName evidence="2">phospholipase D</fullName>
        <ecNumber evidence="2">3.1.4.4</ecNumber>
    </recommendedName>
</protein>
<keyword evidence="11" id="KW-1185">Reference proteome</keyword>
<dbReference type="Pfam" id="PF12357">
    <property type="entry name" value="PLD_C"/>
    <property type="match status" value="1"/>
</dbReference>
<dbReference type="InterPro" id="IPR024632">
    <property type="entry name" value="PLipase_D_C"/>
</dbReference>
<dbReference type="EMBL" id="QPKB01000001">
    <property type="protein sequence ID" value="RWR74350.1"/>
    <property type="molecule type" value="Genomic_DNA"/>
</dbReference>
<dbReference type="GO" id="GO:0004630">
    <property type="term" value="F:phospholipase D activity"/>
    <property type="evidence" value="ECO:0007669"/>
    <property type="project" value="UniProtKB-EC"/>
</dbReference>
<dbReference type="Gene3D" id="3.30.870.10">
    <property type="entry name" value="Endonuclease Chain A"/>
    <property type="match status" value="2"/>
</dbReference>
<dbReference type="Proteomes" id="UP000283530">
    <property type="component" value="Unassembled WGS sequence"/>
</dbReference>
<dbReference type="SUPFAM" id="SSF56024">
    <property type="entry name" value="Phospholipase D/nuclease"/>
    <property type="match status" value="2"/>
</dbReference>
<evidence type="ECO:0000256" key="5">
    <source>
        <dbReference type="ARBA" id="ARBA00022801"/>
    </source>
</evidence>
<dbReference type="InterPro" id="IPR015679">
    <property type="entry name" value="PLipase_D_fam"/>
</dbReference>
<dbReference type="PROSITE" id="PS50035">
    <property type="entry name" value="PLD"/>
    <property type="match status" value="1"/>
</dbReference>
<evidence type="ECO:0000256" key="4">
    <source>
        <dbReference type="ARBA" id="ARBA00022737"/>
    </source>
</evidence>
<dbReference type="Pfam" id="PF00614">
    <property type="entry name" value="PLDc"/>
    <property type="match status" value="1"/>
</dbReference>
<dbReference type="SUPFAM" id="SSF49562">
    <property type="entry name" value="C2 domain (Calcium/lipid-binding domain, CaLB)"/>
    <property type="match status" value="1"/>
</dbReference>
<evidence type="ECO:0000256" key="8">
    <source>
        <dbReference type="ARBA" id="ARBA00023098"/>
    </source>
</evidence>
<evidence type="ECO:0000256" key="2">
    <source>
        <dbReference type="ARBA" id="ARBA00012027"/>
    </source>
</evidence>
<keyword evidence="4" id="KW-0677">Repeat</keyword>
<evidence type="ECO:0000256" key="6">
    <source>
        <dbReference type="ARBA" id="ARBA00022837"/>
    </source>
</evidence>
<gene>
    <name evidence="10" type="ORF">CKAN_00267700</name>
</gene>
<dbReference type="GO" id="GO:0009395">
    <property type="term" value="P:phospholipid catabolic process"/>
    <property type="evidence" value="ECO:0007669"/>
    <property type="project" value="TreeGrafter"/>
</dbReference>
<accession>A0A443N766</accession>
<dbReference type="PANTHER" id="PTHR18896:SF137">
    <property type="entry name" value="PHOSPHOLIPASE D ALPHA 4"/>
    <property type="match status" value="1"/>
</dbReference>
<feature type="domain" description="PLD phosphodiesterase" evidence="9">
    <location>
        <begin position="552"/>
        <end position="579"/>
    </location>
</feature>
<dbReference type="PANTHER" id="PTHR18896">
    <property type="entry name" value="PHOSPHOLIPASE D"/>
    <property type="match status" value="1"/>
</dbReference>
<keyword evidence="3" id="KW-0479">Metal-binding</keyword>
<comment type="caution">
    <text evidence="10">The sequence shown here is derived from an EMBL/GenBank/DDBJ whole genome shotgun (WGS) entry which is preliminary data.</text>
</comment>
<comment type="catalytic activity">
    <reaction evidence="1">
        <text>a 1,2-diacyl-sn-glycero-3-phosphocholine + H2O = a 1,2-diacyl-sn-glycero-3-phosphate + choline + H(+)</text>
        <dbReference type="Rhea" id="RHEA:14445"/>
        <dbReference type="ChEBI" id="CHEBI:15354"/>
        <dbReference type="ChEBI" id="CHEBI:15377"/>
        <dbReference type="ChEBI" id="CHEBI:15378"/>
        <dbReference type="ChEBI" id="CHEBI:57643"/>
        <dbReference type="ChEBI" id="CHEBI:58608"/>
        <dbReference type="EC" id="3.1.4.4"/>
    </reaction>
</comment>
<organism evidence="10 11">
    <name type="scientific">Cinnamomum micranthum f. kanehirae</name>
    <dbReference type="NCBI Taxonomy" id="337451"/>
    <lineage>
        <taxon>Eukaryota</taxon>
        <taxon>Viridiplantae</taxon>
        <taxon>Streptophyta</taxon>
        <taxon>Embryophyta</taxon>
        <taxon>Tracheophyta</taxon>
        <taxon>Spermatophyta</taxon>
        <taxon>Magnoliopsida</taxon>
        <taxon>Magnoliidae</taxon>
        <taxon>Laurales</taxon>
        <taxon>Lauraceae</taxon>
        <taxon>Cinnamomum</taxon>
    </lineage>
</organism>
<evidence type="ECO:0000313" key="11">
    <source>
        <dbReference type="Proteomes" id="UP000283530"/>
    </source>
</evidence>
<keyword evidence="8" id="KW-0443">Lipid metabolism</keyword>
<evidence type="ECO:0000256" key="7">
    <source>
        <dbReference type="ARBA" id="ARBA00022963"/>
    </source>
</evidence>
<keyword evidence="7" id="KW-0442">Lipid degradation</keyword>
<dbReference type="GO" id="GO:0005886">
    <property type="term" value="C:plasma membrane"/>
    <property type="evidence" value="ECO:0007669"/>
    <property type="project" value="TreeGrafter"/>
</dbReference>
<dbReference type="SMART" id="SM00155">
    <property type="entry name" value="PLDc"/>
    <property type="match status" value="2"/>
</dbReference>
<reference evidence="10 11" key="1">
    <citation type="journal article" date="2019" name="Nat. Plants">
        <title>Stout camphor tree genome fills gaps in understanding of flowering plant genome evolution.</title>
        <authorList>
            <person name="Chaw S.M."/>
            <person name="Liu Y.C."/>
            <person name="Wu Y.W."/>
            <person name="Wang H.Y."/>
            <person name="Lin C.I."/>
            <person name="Wu C.S."/>
            <person name="Ke H.M."/>
            <person name="Chang L.Y."/>
            <person name="Hsu C.Y."/>
            <person name="Yang H.T."/>
            <person name="Sudianto E."/>
            <person name="Hsu M.H."/>
            <person name="Wu K.P."/>
            <person name="Wang L.N."/>
            <person name="Leebens-Mack J.H."/>
            <person name="Tsai I.J."/>
        </authorList>
    </citation>
    <scope>NUCLEOTIDE SEQUENCE [LARGE SCALE GENOMIC DNA]</scope>
    <source>
        <strain evidence="11">cv. Chaw 1501</strain>
        <tissue evidence="10">Young leaves</tissue>
    </source>
</reference>
<dbReference type="InterPro" id="IPR001736">
    <property type="entry name" value="PLipase_D/transphosphatidylase"/>
</dbReference>